<evidence type="ECO:0000313" key="1">
    <source>
        <dbReference type="EMBL" id="KAJ3526102.1"/>
    </source>
</evidence>
<dbReference type="EMBL" id="JANHOG010002192">
    <property type="protein sequence ID" value="KAJ3526102.1"/>
    <property type="molecule type" value="Genomic_DNA"/>
</dbReference>
<proteinExistence type="predicted"/>
<keyword evidence="2" id="KW-1185">Reference proteome</keyword>
<comment type="caution">
    <text evidence="1">The sequence shown here is derived from an EMBL/GenBank/DDBJ whole genome shotgun (WGS) entry which is preliminary data.</text>
</comment>
<accession>A0ACC1RU70</accession>
<evidence type="ECO:0000313" key="2">
    <source>
        <dbReference type="Proteomes" id="UP001148662"/>
    </source>
</evidence>
<sequence length="120" mass="13187">MVAYVSRKTATDLAVDTSATMPHGEVCNVPKKTHFELMPAITTPSVFREHHSGDSQESLIIGNVMFMTNVLSEFRTLSPPFLPVGGVLDVDDEAITCARNYEDERGSMHTASFARGRTLQ</sequence>
<reference evidence="1" key="1">
    <citation type="submission" date="2022-07" db="EMBL/GenBank/DDBJ databases">
        <title>Genome Sequence of Phlebia brevispora.</title>
        <authorList>
            <person name="Buettner E."/>
        </authorList>
    </citation>
    <scope>NUCLEOTIDE SEQUENCE</scope>
    <source>
        <strain evidence="1">MPL23</strain>
    </source>
</reference>
<organism evidence="1 2">
    <name type="scientific">Phlebia brevispora</name>
    <dbReference type="NCBI Taxonomy" id="194682"/>
    <lineage>
        <taxon>Eukaryota</taxon>
        <taxon>Fungi</taxon>
        <taxon>Dikarya</taxon>
        <taxon>Basidiomycota</taxon>
        <taxon>Agaricomycotina</taxon>
        <taxon>Agaricomycetes</taxon>
        <taxon>Polyporales</taxon>
        <taxon>Meruliaceae</taxon>
        <taxon>Phlebia</taxon>
    </lineage>
</organism>
<name>A0ACC1RU70_9APHY</name>
<dbReference type="Proteomes" id="UP001148662">
    <property type="component" value="Unassembled WGS sequence"/>
</dbReference>
<gene>
    <name evidence="1" type="ORF">NM688_g8301</name>
</gene>
<protein>
    <submittedName>
        <fullName evidence="1">Uncharacterized protein</fullName>
    </submittedName>
</protein>